<dbReference type="Proteomes" id="UP000663903">
    <property type="component" value="Chromosome"/>
</dbReference>
<dbReference type="InterPro" id="IPR007730">
    <property type="entry name" value="SPOR-like_dom"/>
</dbReference>
<sequence length="246" mass="26272">MAGRLVVLLLVANAAWFAWSQGWLRVLGLAPTVQTEPERLQRQLRPEALKLRPLESASAPRAPALAETPPAAGPVPAAPAAAAVAEAPLAPQPAPAGVCLQAGVFDQRQVEPVRRAAASLPAGSWRIDSVQLPGRWMVYVGKLADADAVRAKRSELRELGVDTDRPGAALEPGLSLGRFSSEEAAERALTDLGRKGVRTARVVQERRDTPAFMLRLPSADAALRQQATRELRKALGGKDLRECDTP</sequence>
<gene>
    <name evidence="2" type="ORF">J1M35_01155</name>
</gene>
<keyword evidence="3" id="KW-1185">Reference proteome</keyword>
<dbReference type="SUPFAM" id="SSF110997">
    <property type="entry name" value="Sporulation related repeat"/>
    <property type="match status" value="1"/>
</dbReference>
<name>A0A975CI82_9BURK</name>
<evidence type="ECO:0000313" key="2">
    <source>
        <dbReference type="EMBL" id="QTD45566.1"/>
    </source>
</evidence>
<organism evidence="2 3">
    <name type="scientific">Ottowia testudinis</name>
    <dbReference type="NCBI Taxonomy" id="2816950"/>
    <lineage>
        <taxon>Bacteria</taxon>
        <taxon>Pseudomonadati</taxon>
        <taxon>Pseudomonadota</taxon>
        <taxon>Betaproteobacteria</taxon>
        <taxon>Burkholderiales</taxon>
        <taxon>Comamonadaceae</taxon>
        <taxon>Ottowia</taxon>
    </lineage>
</organism>
<accession>A0A975CI82</accession>
<reference evidence="2" key="1">
    <citation type="submission" date="2021-03" db="EMBL/GenBank/DDBJ databases">
        <title>Ottowia sp. 27C isolated from the cloaca of a Giant Asian pond turtle (Heosemys grandis).</title>
        <authorList>
            <person name="Spergser J."/>
            <person name="Busse H.-J."/>
        </authorList>
    </citation>
    <scope>NUCLEOTIDE SEQUENCE</scope>
    <source>
        <strain evidence="2">27C</strain>
    </source>
</reference>
<dbReference type="PROSITE" id="PS51724">
    <property type="entry name" value="SPOR"/>
    <property type="match status" value="1"/>
</dbReference>
<proteinExistence type="predicted"/>
<dbReference type="RefSeq" id="WP_208009314.1">
    <property type="nucleotide sequence ID" value="NZ_CP071796.1"/>
</dbReference>
<feature type="domain" description="SPOR" evidence="1">
    <location>
        <begin position="130"/>
        <end position="205"/>
    </location>
</feature>
<dbReference type="Pfam" id="PF05036">
    <property type="entry name" value="SPOR"/>
    <property type="match status" value="1"/>
</dbReference>
<dbReference type="EMBL" id="CP071796">
    <property type="protein sequence ID" value="QTD45566.1"/>
    <property type="molecule type" value="Genomic_DNA"/>
</dbReference>
<dbReference type="GO" id="GO:0042834">
    <property type="term" value="F:peptidoglycan binding"/>
    <property type="evidence" value="ECO:0007669"/>
    <property type="project" value="InterPro"/>
</dbReference>
<protein>
    <submittedName>
        <fullName evidence="2">SPOR domain-containing protein</fullName>
    </submittedName>
</protein>
<dbReference type="InterPro" id="IPR036680">
    <property type="entry name" value="SPOR-like_sf"/>
</dbReference>
<dbReference type="AlphaFoldDB" id="A0A975CI82"/>
<dbReference type="KEGG" id="otd:J1M35_01155"/>
<evidence type="ECO:0000313" key="3">
    <source>
        <dbReference type="Proteomes" id="UP000663903"/>
    </source>
</evidence>
<evidence type="ECO:0000259" key="1">
    <source>
        <dbReference type="PROSITE" id="PS51724"/>
    </source>
</evidence>